<keyword evidence="8" id="KW-1185">Reference proteome</keyword>
<evidence type="ECO:0000313" key="8">
    <source>
        <dbReference type="Proteomes" id="UP000054937"/>
    </source>
</evidence>
<evidence type="ECO:0000313" key="7">
    <source>
        <dbReference type="EMBL" id="KRX00520.1"/>
    </source>
</evidence>
<feature type="compositionally biased region" description="Basic and acidic residues" evidence="6">
    <location>
        <begin position="324"/>
        <end position="338"/>
    </location>
</feature>
<accession>A0A0V0QEA3</accession>
<evidence type="ECO:0000256" key="2">
    <source>
        <dbReference type="ARBA" id="ARBA00022722"/>
    </source>
</evidence>
<gene>
    <name evidence="7" type="ORF">PPERSA_06163</name>
</gene>
<dbReference type="InterPro" id="IPR001130">
    <property type="entry name" value="TatD-like"/>
</dbReference>
<dbReference type="InterPro" id="IPR050891">
    <property type="entry name" value="TatD-type_Hydrolase"/>
</dbReference>
<dbReference type="Proteomes" id="UP000054937">
    <property type="component" value="Unassembled WGS sequence"/>
</dbReference>
<sequence length="338" mass="39752">MEVAKQIQKKLRFFDIAANLADLQFSGNYYDKQRHPNDIEQVIKRSQEIGCDRLLIVGGYLQDSIMSYEICKTNDKFYTTCGVHPCRVDEVEKNGVTQQEYYQKMVDFITQHKDKCVAIGECGLDYDRFDYCSKELQLKHFPMHFDLAKQFNLPMYLHNRNTGNDFFEIVKENRHKFGQGVVHSFTGTEEELKQILELDLFVGINGCSMKTEEQLENLKKIPLDKLMIETDAPYCEIRNSHAGMKYVQTKFKSVKKEKWKEDCLVKGRNEPCQIIQVLEVLEGVLEIPQERLAEICYQNTLKFFNLKDDLQIQQNDQQQLDQNQQKEKEEVKEQEQQL</sequence>
<dbReference type="SUPFAM" id="SSF51556">
    <property type="entry name" value="Metallo-dependent hydrolases"/>
    <property type="match status" value="1"/>
</dbReference>
<name>A0A0V0QEA3_PSEPJ</name>
<dbReference type="GO" id="GO:0008296">
    <property type="term" value="F:3'-5'-DNA exonuclease activity"/>
    <property type="evidence" value="ECO:0007669"/>
    <property type="project" value="TreeGrafter"/>
</dbReference>
<dbReference type="PANTHER" id="PTHR10060">
    <property type="entry name" value="TATD FAMILY DEOXYRIBONUCLEASE"/>
    <property type="match status" value="1"/>
</dbReference>
<dbReference type="GO" id="GO:0046872">
    <property type="term" value="F:metal ion binding"/>
    <property type="evidence" value="ECO:0007669"/>
    <property type="project" value="UniProtKB-KW"/>
</dbReference>
<feature type="binding site" evidence="5">
    <location>
        <position position="121"/>
    </location>
    <ligand>
        <name>a divalent metal cation</name>
        <dbReference type="ChEBI" id="CHEBI:60240"/>
        <label>1</label>
    </ligand>
</feature>
<feature type="binding site" evidence="5">
    <location>
        <position position="183"/>
    </location>
    <ligand>
        <name>a divalent metal cation</name>
        <dbReference type="ChEBI" id="CHEBI:60240"/>
        <label>2</label>
    </ligand>
</feature>
<dbReference type="InterPro" id="IPR032466">
    <property type="entry name" value="Metal_Hydrolase"/>
</dbReference>
<dbReference type="Pfam" id="PF01026">
    <property type="entry name" value="TatD_DNase"/>
    <property type="match status" value="1"/>
</dbReference>
<evidence type="ECO:0000256" key="3">
    <source>
        <dbReference type="ARBA" id="ARBA00022723"/>
    </source>
</evidence>
<feature type="region of interest" description="Disordered" evidence="6">
    <location>
        <begin position="315"/>
        <end position="338"/>
    </location>
</feature>
<keyword evidence="2" id="KW-0540">Nuclease</keyword>
<evidence type="ECO:0000256" key="5">
    <source>
        <dbReference type="PIRSR" id="PIRSR005902-1"/>
    </source>
</evidence>
<feature type="binding site" evidence="5">
    <location>
        <position position="231"/>
    </location>
    <ligand>
        <name>a divalent metal cation</name>
        <dbReference type="ChEBI" id="CHEBI:60240"/>
        <label>1</label>
    </ligand>
</feature>
<comment type="caution">
    <text evidence="7">The sequence shown here is derived from an EMBL/GenBank/DDBJ whole genome shotgun (WGS) entry which is preliminary data.</text>
</comment>
<evidence type="ECO:0000256" key="1">
    <source>
        <dbReference type="ARBA" id="ARBA00009275"/>
    </source>
</evidence>
<protein>
    <recommendedName>
        <fullName evidence="9">TatD family</fullName>
    </recommendedName>
</protein>
<keyword evidence="4" id="KW-0378">Hydrolase</keyword>
<dbReference type="Gene3D" id="3.20.20.140">
    <property type="entry name" value="Metal-dependent hydrolases"/>
    <property type="match status" value="1"/>
</dbReference>
<dbReference type="EMBL" id="LDAU01000187">
    <property type="protein sequence ID" value="KRX00520.1"/>
    <property type="molecule type" value="Genomic_DNA"/>
</dbReference>
<feature type="binding site" evidence="5">
    <location>
        <position position="158"/>
    </location>
    <ligand>
        <name>a divalent metal cation</name>
        <dbReference type="ChEBI" id="CHEBI:60240"/>
        <label>2</label>
    </ligand>
</feature>
<reference evidence="7 8" key="1">
    <citation type="journal article" date="2015" name="Sci. Rep.">
        <title>Genome of the facultative scuticociliatosis pathogen Pseudocohnilembus persalinus provides insight into its virulence through horizontal gene transfer.</title>
        <authorList>
            <person name="Xiong J."/>
            <person name="Wang G."/>
            <person name="Cheng J."/>
            <person name="Tian M."/>
            <person name="Pan X."/>
            <person name="Warren A."/>
            <person name="Jiang C."/>
            <person name="Yuan D."/>
            <person name="Miao W."/>
        </authorList>
    </citation>
    <scope>NUCLEOTIDE SEQUENCE [LARGE SCALE GENOMIC DNA]</scope>
    <source>
        <strain evidence="7">36N120E</strain>
    </source>
</reference>
<proteinExistence type="inferred from homology"/>
<dbReference type="GO" id="GO:0005829">
    <property type="term" value="C:cytosol"/>
    <property type="evidence" value="ECO:0007669"/>
    <property type="project" value="TreeGrafter"/>
</dbReference>
<keyword evidence="3 5" id="KW-0479">Metal-binding</keyword>
<dbReference type="OrthoDB" id="6079689at2759"/>
<organism evidence="7 8">
    <name type="scientific">Pseudocohnilembus persalinus</name>
    <name type="common">Ciliate</name>
    <dbReference type="NCBI Taxonomy" id="266149"/>
    <lineage>
        <taxon>Eukaryota</taxon>
        <taxon>Sar</taxon>
        <taxon>Alveolata</taxon>
        <taxon>Ciliophora</taxon>
        <taxon>Intramacronucleata</taxon>
        <taxon>Oligohymenophorea</taxon>
        <taxon>Scuticociliatia</taxon>
        <taxon>Philasterida</taxon>
        <taxon>Pseudocohnilembidae</taxon>
        <taxon>Pseudocohnilembus</taxon>
    </lineage>
</organism>
<dbReference type="InParanoid" id="A0A0V0QEA3"/>
<dbReference type="AlphaFoldDB" id="A0A0V0QEA3"/>
<dbReference type="OMA" id="YGGSQKH"/>
<evidence type="ECO:0000256" key="6">
    <source>
        <dbReference type="SAM" id="MobiDB-lite"/>
    </source>
</evidence>
<dbReference type="PIRSF" id="PIRSF005902">
    <property type="entry name" value="DNase_TatD"/>
    <property type="match status" value="1"/>
</dbReference>
<dbReference type="PANTHER" id="PTHR10060:SF15">
    <property type="entry name" value="DEOXYRIBONUCLEASE TATDN1"/>
    <property type="match status" value="1"/>
</dbReference>
<dbReference type="FunCoup" id="A0A0V0QEA3">
    <property type="interactions" value="198"/>
</dbReference>
<evidence type="ECO:0008006" key="9">
    <source>
        <dbReference type="Google" id="ProtNLM"/>
    </source>
</evidence>
<dbReference type="CDD" id="cd01310">
    <property type="entry name" value="TatD_DNAse"/>
    <property type="match status" value="1"/>
</dbReference>
<comment type="similarity">
    <text evidence="1">Belongs to the metallo-dependent hydrolases superfamily. TatD-type hydrolase family.</text>
</comment>
<evidence type="ECO:0000256" key="4">
    <source>
        <dbReference type="ARBA" id="ARBA00022801"/>
    </source>
</evidence>